<evidence type="ECO:0000313" key="1">
    <source>
        <dbReference type="Proteomes" id="UP000492821"/>
    </source>
</evidence>
<protein>
    <submittedName>
        <fullName evidence="2">UDENN domain-containing protein</fullName>
    </submittedName>
</protein>
<accession>A0A7E4ZTS2</accession>
<proteinExistence type="predicted"/>
<keyword evidence="1" id="KW-1185">Reference proteome</keyword>
<dbReference type="WBParaSite" id="Pan_g16823.t1">
    <property type="protein sequence ID" value="Pan_g16823.t1"/>
    <property type="gene ID" value="Pan_g16823"/>
</dbReference>
<reference evidence="1" key="1">
    <citation type="journal article" date="2013" name="Genetics">
        <title>The draft genome and transcriptome of Panagrellus redivivus are shaped by the harsh demands of a free-living lifestyle.</title>
        <authorList>
            <person name="Srinivasan J."/>
            <person name="Dillman A.R."/>
            <person name="Macchietto M.G."/>
            <person name="Heikkinen L."/>
            <person name="Lakso M."/>
            <person name="Fracchia K.M."/>
            <person name="Antoshechkin I."/>
            <person name="Mortazavi A."/>
            <person name="Wong G."/>
            <person name="Sternberg P.W."/>
        </authorList>
    </citation>
    <scope>NUCLEOTIDE SEQUENCE [LARGE SCALE GENOMIC DNA]</scope>
    <source>
        <strain evidence="1">MT8872</strain>
    </source>
</reference>
<name>A0A7E4ZTS2_PANRE</name>
<dbReference type="AlphaFoldDB" id="A0A7E4ZTS2"/>
<evidence type="ECO:0000313" key="2">
    <source>
        <dbReference type="WBParaSite" id="Pan_g16823.t1"/>
    </source>
</evidence>
<organism evidence="1 2">
    <name type="scientific">Panagrellus redivivus</name>
    <name type="common">Microworm</name>
    <dbReference type="NCBI Taxonomy" id="6233"/>
    <lineage>
        <taxon>Eukaryota</taxon>
        <taxon>Metazoa</taxon>
        <taxon>Ecdysozoa</taxon>
        <taxon>Nematoda</taxon>
        <taxon>Chromadorea</taxon>
        <taxon>Rhabditida</taxon>
        <taxon>Tylenchina</taxon>
        <taxon>Panagrolaimomorpha</taxon>
        <taxon>Panagrolaimoidea</taxon>
        <taxon>Panagrolaimidae</taxon>
        <taxon>Panagrellus</taxon>
    </lineage>
</organism>
<reference evidence="2" key="2">
    <citation type="submission" date="2020-10" db="UniProtKB">
        <authorList>
            <consortium name="WormBaseParasite"/>
        </authorList>
    </citation>
    <scope>IDENTIFICATION</scope>
</reference>
<sequence>MGYEKLALHRFRRFCGLTNPQYADQELRELTFLIDPPSAPDLQLFLGSADVSPAFVIFITTVPQSVPATVHPFGLEKMACGPFLLEKEETKLARCHKPVENEMGYEKLPLHCFRRFCDLANPQCADQGLRNITFLIDPASAPDLQLFLGLADVFPAFVP</sequence>
<dbReference type="Proteomes" id="UP000492821">
    <property type="component" value="Unassembled WGS sequence"/>
</dbReference>